<keyword evidence="1" id="KW-0472">Membrane</keyword>
<proteinExistence type="predicted"/>
<dbReference type="AlphaFoldDB" id="A0AAW0BA24"/>
<organism evidence="2 3">
    <name type="scientific">Favolaschia claudopus</name>
    <dbReference type="NCBI Taxonomy" id="2862362"/>
    <lineage>
        <taxon>Eukaryota</taxon>
        <taxon>Fungi</taxon>
        <taxon>Dikarya</taxon>
        <taxon>Basidiomycota</taxon>
        <taxon>Agaricomycotina</taxon>
        <taxon>Agaricomycetes</taxon>
        <taxon>Agaricomycetidae</taxon>
        <taxon>Agaricales</taxon>
        <taxon>Marasmiineae</taxon>
        <taxon>Mycenaceae</taxon>
        <taxon>Favolaschia</taxon>
    </lineage>
</organism>
<feature type="transmembrane region" description="Helical" evidence="1">
    <location>
        <begin position="115"/>
        <end position="136"/>
    </location>
</feature>
<gene>
    <name evidence="2" type="ORF">R3P38DRAFT_2961124</name>
</gene>
<feature type="transmembrane region" description="Helical" evidence="1">
    <location>
        <begin position="76"/>
        <end position="95"/>
    </location>
</feature>
<keyword evidence="1" id="KW-0812">Transmembrane</keyword>
<accession>A0AAW0BA24</accession>
<keyword evidence="1" id="KW-1133">Transmembrane helix</keyword>
<comment type="caution">
    <text evidence="2">The sequence shown here is derived from an EMBL/GenBank/DDBJ whole genome shotgun (WGS) entry which is preliminary data.</text>
</comment>
<evidence type="ECO:0000313" key="2">
    <source>
        <dbReference type="EMBL" id="KAK7022474.1"/>
    </source>
</evidence>
<dbReference type="EMBL" id="JAWWNJ010000037">
    <property type="protein sequence ID" value="KAK7022474.1"/>
    <property type="molecule type" value="Genomic_DNA"/>
</dbReference>
<keyword evidence="3" id="KW-1185">Reference proteome</keyword>
<name>A0AAW0BA24_9AGAR</name>
<evidence type="ECO:0000256" key="1">
    <source>
        <dbReference type="SAM" id="Phobius"/>
    </source>
</evidence>
<dbReference type="Proteomes" id="UP001362999">
    <property type="component" value="Unassembled WGS sequence"/>
</dbReference>
<reference evidence="2 3" key="1">
    <citation type="journal article" date="2024" name="J Genomics">
        <title>Draft genome sequencing and assembly of Favolaschia claudopus CIRM-BRFM 2984 isolated from oak limbs.</title>
        <authorList>
            <person name="Navarro D."/>
            <person name="Drula E."/>
            <person name="Chaduli D."/>
            <person name="Cazenave R."/>
            <person name="Ahrendt S."/>
            <person name="Wang J."/>
            <person name="Lipzen A."/>
            <person name="Daum C."/>
            <person name="Barry K."/>
            <person name="Grigoriev I.V."/>
            <person name="Favel A."/>
            <person name="Rosso M.N."/>
            <person name="Martin F."/>
        </authorList>
    </citation>
    <scope>NUCLEOTIDE SEQUENCE [LARGE SCALE GENOMIC DNA]</scope>
    <source>
        <strain evidence="2 3">CIRM-BRFM 2984</strain>
    </source>
</reference>
<sequence length="164" mass="18480">MLPRCFYFDHTPQYDLLRSSSSALSTPPRNHTFLALSRSLRLRSQYPLASTLGRPPTPPLFALPVPTCTTSIPTCVYLFPLLPVFPFLSFGPLAFPLPSTPCLHLDFRSHGGGFLFGSSYLTHLDLMSIIMVYSLLLKHQIPADSNAEIWRKYQIQHLSRCPCL</sequence>
<evidence type="ECO:0000313" key="3">
    <source>
        <dbReference type="Proteomes" id="UP001362999"/>
    </source>
</evidence>
<protein>
    <submittedName>
        <fullName evidence="2">Uncharacterized protein</fullName>
    </submittedName>
</protein>